<organism evidence="2">
    <name type="scientific">Sinorhizobium medicae</name>
    <dbReference type="NCBI Taxonomy" id="110321"/>
    <lineage>
        <taxon>Bacteria</taxon>
        <taxon>Pseudomonadati</taxon>
        <taxon>Pseudomonadota</taxon>
        <taxon>Alphaproteobacteria</taxon>
        <taxon>Hyphomicrobiales</taxon>
        <taxon>Rhizobiaceae</taxon>
        <taxon>Sinorhizobium/Ensifer group</taxon>
        <taxon>Sinorhizobium</taxon>
    </lineage>
</organism>
<reference evidence="2" key="1">
    <citation type="submission" date="2019-06" db="EMBL/GenBank/DDBJ databases">
        <authorList>
            <person name="Le Quere A."/>
            <person name="Colella S."/>
        </authorList>
    </citation>
    <scope>NUCLEOTIDE SEQUENCE</scope>
    <source>
        <strain evidence="2">EmedicaeMD41</strain>
    </source>
</reference>
<dbReference type="EMBL" id="CABFNB010000167">
    <property type="protein sequence ID" value="VTZ66052.1"/>
    <property type="molecule type" value="Genomic_DNA"/>
</dbReference>
<proteinExistence type="predicted"/>
<gene>
    <name evidence="2" type="ORF">EMEDMD4_950001</name>
</gene>
<dbReference type="Proteomes" id="UP000507954">
    <property type="component" value="Unassembled WGS sequence"/>
</dbReference>
<accession>A0A508XCD3</accession>
<protein>
    <submittedName>
        <fullName evidence="2">Uncharacterized protein</fullName>
    </submittedName>
</protein>
<sequence>MPAVAVDADGDDDGKGNDAPAAADLQEGGIDSDVWPVTLNRPVEERLHLDSYLLA</sequence>
<name>A0A508XCD3_9HYPH</name>
<evidence type="ECO:0000256" key="1">
    <source>
        <dbReference type="SAM" id="MobiDB-lite"/>
    </source>
</evidence>
<feature type="region of interest" description="Disordered" evidence="1">
    <location>
        <begin position="1"/>
        <end position="28"/>
    </location>
</feature>
<evidence type="ECO:0000313" key="2">
    <source>
        <dbReference type="EMBL" id="VTZ66052.1"/>
    </source>
</evidence>
<dbReference type="AlphaFoldDB" id="A0A508XCD3"/>